<accession>A0A939ENT4</accession>
<proteinExistence type="predicted"/>
<evidence type="ECO:0000256" key="4">
    <source>
        <dbReference type="PROSITE-ProRule" id="PRU00335"/>
    </source>
</evidence>
<dbReference type="InterPro" id="IPR036271">
    <property type="entry name" value="Tet_transcr_reg_TetR-rel_C_sf"/>
</dbReference>
<feature type="compositionally biased region" description="Low complexity" evidence="5">
    <location>
        <begin position="8"/>
        <end position="18"/>
    </location>
</feature>
<evidence type="ECO:0000313" key="8">
    <source>
        <dbReference type="Proteomes" id="UP000664779"/>
    </source>
</evidence>
<keyword evidence="1" id="KW-0805">Transcription regulation</keyword>
<dbReference type="Proteomes" id="UP000664779">
    <property type="component" value="Unassembled WGS sequence"/>
</dbReference>
<dbReference type="PROSITE" id="PS50977">
    <property type="entry name" value="HTH_TETR_2"/>
    <property type="match status" value="1"/>
</dbReference>
<dbReference type="RefSeq" id="WP_206939626.1">
    <property type="nucleotide sequence ID" value="NZ_JAFLNF010000003.1"/>
</dbReference>
<organism evidence="7 8">
    <name type="scientific">Roseibium limicola</name>
    <dbReference type="NCBI Taxonomy" id="2816037"/>
    <lineage>
        <taxon>Bacteria</taxon>
        <taxon>Pseudomonadati</taxon>
        <taxon>Pseudomonadota</taxon>
        <taxon>Alphaproteobacteria</taxon>
        <taxon>Hyphomicrobiales</taxon>
        <taxon>Stappiaceae</taxon>
        <taxon>Roseibium</taxon>
    </lineage>
</organism>
<dbReference type="PANTHER" id="PTHR30055:SF234">
    <property type="entry name" value="HTH-TYPE TRANSCRIPTIONAL REGULATOR BETI"/>
    <property type="match status" value="1"/>
</dbReference>
<evidence type="ECO:0000313" key="7">
    <source>
        <dbReference type="EMBL" id="MBO0345211.1"/>
    </source>
</evidence>
<dbReference type="SUPFAM" id="SSF48498">
    <property type="entry name" value="Tetracyclin repressor-like, C-terminal domain"/>
    <property type="match status" value="1"/>
</dbReference>
<keyword evidence="2 4" id="KW-0238">DNA-binding</keyword>
<dbReference type="PANTHER" id="PTHR30055">
    <property type="entry name" value="HTH-TYPE TRANSCRIPTIONAL REGULATOR RUTR"/>
    <property type="match status" value="1"/>
</dbReference>
<dbReference type="PROSITE" id="PS01081">
    <property type="entry name" value="HTH_TETR_1"/>
    <property type="match status" value="1"/>
</dbReference>
<dbReference type="EMBL" id="JAFLNF010000003">
    <property type="protein sequence ID" value="MBO0345211.1"/>
    <property type="molecule type" value="Genomic_DNA"/>
</dbReference>
<dbReference type="GO" id="GO:0000976">
    <property type="term" value="F:transcription cis-regulatory region binding"/>
    <property type="evidence" value="ECO:0007669"/>
    <property type="project" value="TreeGrafter"/>
</dbReference>
<dbReference type="GO" id="GO:0003700">
    <property type="term" value="F:DNA-binding transcription factor activity"/>
    <property type="evidence" value="ECO:0007669"/>
    <property type="project" value="TreeGrafter"/>
</dbReference>
<protein>
    <submittedName>
        <fullName evidence="7">TetR/AcrR family transcriptional regulator</fullName>
    </submittedName>
</protein>
<dbReference type="SUPFAM" id="SSF46689">
    <property type="entry name" value="Homeodomain-like"/>
    <property type="match status" value="1"/>
</dbReference>
<dbReference type="Pfam" id="PF00440">
    <property type="entry name" value="TetR_N"/>
    <property type="match status" value="1"/>
</dbReference>
<keyword evidence="8" id="KW-1185">Reference proteome</keyword>
<name>A0A939ENT4_9HYPH</name>
<dbReference type="AlphaFoldDB" id="A0A939ENT4"/>
<dbReference type="InterPro" id="IPR023772">
    <property type="entry name" value="DNA-bd_HTH_TetR-type_CS"/>
</dbReference>
<evidence type="ECO:0000256" key="1">
    <source>
        <dbReference type="ARBA" id="ARBA00023015"/>
    </source>
</evidence>
<evidence type="ECO:0000259" key="6">
    <source>
        <dbReference type="PROSITE" id="PS50977"/>
    </source>
</evidence>
<feature type="region of interest" description="Disordered" evidence="5">
    <location>
        <begin position="1"/>
        <end position="30"/>
    </location>
</feature>
<evidence type="ECO:0000256" key="5">
    <source>
        <dbReference type="SAM" id="MobiDB-lite"/>
    </source>
</evidence>
<dbReference type="InterPro" id="IPR050109">
    <property type="entry name" value="HTH-type_TetR-like_transc_reg"/>
</dbReference>
<evidence type="ECO:0000256" key="2">
    <source>
        <dbReference type="ARBA" id="ARBA00023125"/>
    </source>
</evidence>
<sequence length="228" mass="25049">MPNPPSNPTSSATTPAARPRQRRPQARTLKTREKVLEAARQMAERSGGLEELTAEAIAAEAGVAKGTIFAHFTDMDGLLSYLLLDRLAELIKPEGSEPYAHGSGVHPAPLEGVLGKMEQLIRVITTDQTVLRLFLQNTGYGIGTCAPEFLAVLHRLDGELEAFLRAWQEHSQWRPALRQDLDPAEMTDGLIAFMVHAALKHRSGQTADLSDVLARLKRHTRAYLTVAK</sequence>
<dbReference type="InterPro" id="IPR009057">
    <property type="entry name" value="Homeodomain-like_sf"/>
</dbReference>
<dbReference type="Gene3D" id="1.10.357.10">
    <property type="entry name" value="Tetracycline Repressor, domain 2"/>
    <property type="match status" value="1"/>
</dbReference>
<evidence type="ECO:0000256" key="3">
    <source>
        <dbReference type="ARBA" id="ARBA00023163"/>
    </source>
</evidence>
<keyword evidence="3" id="KW-0804">Transcription</keyword>
<comment type="caution">
    <text evidence="7">The sequence shown here is derived from an EMBL/GenBank/DDBJ whole genome shotgun (WGS) entry which is preliminary data.</text>
</comment>
<feature type="DNA-binding region" description="H-T-H motif" evidence="4">
    <location>
        <begin position="53"/>
        <end position="72"/>
    </location>
</feature>
<feature type="domain" description="HTH tetR-type" evidence="6">
    <location>
        <begin position="29"/>
        <end position="90"/>
    </location>
</feature>
<reference evidence="7" key="1">
    <citation type="submission" date="2021-03" db="EMBL/GenBank/DDBJ databases">
        <title>Roseibium sp. CAU 1637 isolated from Incheon.</title>
        <authorList>
            <person name="Kim W."/>
        </authorList>
    </citation>
    <scope>NUCLEOTIDE SEQUENCE</scope>
    <source>
        <strain evidence="7">CAU 1637</strain>
    </source>
</reference>
<gene>
    <name evidence="7" type="ORF">J0X15_08265</name>
</gene>
<dbReference type="InterPro" id="IPR001647">
    <property type="entry name" value="HTH_TetR"/>
</dbReference>